<evidence type="ECO:0000313" key="2">
    <source>
        <dbReference type="Proteomes" id="UP000823775"/>
    </source>
</evidence>
<evidence type="ECO:0000313" key="1">
    <source>
        <dbReference type="EMBL" id="MCD7473354.1"/>
    </source>
</evidence>
<protein>
    <submittedName>
        <fullName evidence="1">Uncharacterized protein</fullName>
    </submittedName>
</protein>
<proteinExistence type="predicted"/>
<organism evidence="1 2">
    <name type="scientific">Datura stramonium</name>
    <name type="common">Jimsonweed</name>
    <name type="synonym">Common thornapple</name>
    <dbReference type="NCBI Taxonomy" id="4076"/>
    <lineage>
        <taxon>Eukaryota</taxon>
        <taxon>Viridiplantae</taxon>
        <taxon>Streptophyta</taxon>
        <taxon>Embryophyta</taxon>
        <taxon>Tracheophyta</taxon>
        <taxon>Spermatophyta</taxon>
        <taxon>Magnoliopsida</taxon>
        <taxon>eudicotyledons</taxon>
        <taxon>Gunneridae</taxon>
        <taxon>Pentapetalae</taxon>
        <taxon>asterids</taxon>
        <taxon>lamiids</taxon>
        <taxon>Solanales</taxon>
        <taxon>Solanaceae</taxon>
        <taxon>Solanoideae</taxon>
        <taxon>Datureae</taxon>
        <taxon>Datura</taxon>
    </lineage>
</organism>
<name>A0ABS8TP58_DATST</name>
<accession>A0ABS8TP58</accession>
<keyword evidence="2" id="KW-1185">Reference proteome</keyword>
<sequence length="158" mass="17448">MRDEALITLSLHLGAPIPVGDESCIVGVTSEEIVMLSLDSVEARVTQLERGSGQEVRNLKDDLEETSPFPRRKLHSQYFNTQDLTTEGAPPELLLLVIHHLEAQPLHKLQAIKILDAKLESLAYLRIQAHIYKEAGTSAIDIPTIPTIVLDILTHGSD</sequence>
<comment type="caution">
    <text evidence="1">The sequence shown here is derived from an EMBL/GenBank/DDBJ whole genome shotgun (WGS) entry which is preliminary data.</text>
</comment>
<gene>
    <name evidence="1" type="ORF">HAX54_015177</name>
</gene>
<dbReference type="EMBL" id="JACEIK010001961">
    <property type="protein sequence ID" value="MCD7473354.1"/>
    <property type="molecule type" value="Genomic_DNA"/>
</dbReference>
<dbReference type="Proteomes" id="UP000823775">
    <property type="component" value="Unassembled WGS sequence"/>
</dbReference>
<reference evidence="1 2" key="1">
    <citation type="journal article" date="2021" name="BMC Genomics">
        <title>Datura genome reveals duplications of psychoactive alkaloid biosynthetic genes and high mutation rate following tissue culture.</title>
        <authorList>
            <person name="Rajewski A."/>
            <person name="Carter-House D."/>
            <person name="Stajich J."/>
            <person name="Litt A."/>
        </authorList>
    </citation>
    <scope>NUCLEOTIDE SEQUENCE [LARGE SCALE GENOMIC DNA]</scope>
    <source>
        <strain evidence="1">AR-01</strain>
    </source>
</reference>